<dbReference type="InterPro" id="IPR009936">
    <property type="entry name" value="DUF1468"/>
</dbReference>
<dbReference type="Pfam" id="PF07331">
    <property type="entry name" value="TctB"/>
    <property type="match status" value="1"/>
</dbReference>
<name>A0A0N7LP90_9RHOB</name>
<sequence>MIAKTLQDMFKRYRRPGDVVFAVLFLAFAVFLLSQLGDQTKVVKRTKWFAQPGLWPTIAIWCMVVFGFLHWLSSALSDRSSGRWTEVGFWVRSFEYVAYFLIYVLVVPQLGYLPSTMLFAVFLTLRVGFRGANAIGIAALFGFVVTIVFRGFLQVKIPAGAVYEYLPDSVRAFALTYL</sequence>
<dbReference type="AlphaFoldDB" id="A0A0N7LP90"/>
<proteinExistence type="predicted"/>
<gene>
    <name evidence="3" type="ORF">RUM4293_03462</name>
</gene>
<reference evidence="4" key="1">
    <citation type="submission" date="2015-09" db="EMBL/GenBank/DDBJ databases">
        <authorList>
            <person name="Rodrigo-Torres L."/>
            <person name="Arahal D.R."/>
        </authorList>
    </citation>
    <scope>NUCLEOTIDE SEQUENCE [LARGE SCALE GENOMIC DNA]</scope>
    <source>
        <strain evidence="4">CECT 4293</strain>
    </source>
</reference>
<protein>
    <submittedName>
        <fullName evidence="3">Tripartite tricarboxylate transporter TctB family protein</fullName>
    </submittedName>
</protein>
<dbReference type="Proteomes" id="UP000050786">
    <property type="component" value="Unassembled WGS sequence"/>
</dbReference>
<dbReference type="RefSeq" id="WP_058274541.1">
    <property type="nucleotide sequence ID" value="NZ_CYPS01000049.1"/>
</dbReference>
<dbReference type="EMBL" id="CYPS01000049">
    <property type="protein sequence ID" value="CUH44556.1"/>
    <property type="molecule type" value="Genomic_DNA"/>
</dbReference>
<keyword evidence="1" id="KW-0472">Membrane</keyword>
<feature type="transmembrane region" description="Helical" evidence="1">
    <location>
        <begin position="93"/>
        <end position="112"/>
    </location>
</feature>
<feature type="transmembrane region" description="Helical" evidence="1">
    <location>
        <begin position="132"/>
        <end position="153"/>
    </location>
</feature>
<feature type="domain" description="DUF1468" evidence="2">
    <location>
        <begin position="20"/>
        <end position="158"/>
    </location>
</feature>
<accession>A0A0N7LP90</accession>
<evidence type="ECO:0000313" key="3">
    <source>
        <dbReference type="EMBL" id="CUH44556.1"/>
    </source>
</evidence>
<feature type="transmembrane region" description="Helical" evidence="1">
    <location>
        <begin position="53"/>
        <end position="72"/>
    </location>
</feature>
<keyword evidence="1" id="KW-1133">Transmembrane helix</keyword>
<evidence type="ECO:0000313" key="4">
    <source>
        <dbReference type="Proteomes" id="UP000050786"/>
    </source>
</evidence>
<evidence type="ECO:0000259" key="2">
    <source>
        <dbReference type="Pfam" id="PF07331"/>
    </source>
</evidence>
<evidence type="ECO:0000256" key="1">
    <source>
        <dbReference type="SAM" id="Phobius"/>
    </source>
</evidence>
<organism evidence="3 4">
    <name type="scientific">Ruegeria atlantica</name>
    <dbReference type="NCBI Taxonomy" id="81569"/>
    <lineage>
        <taxon>Bacteria</taxon>
        <taxon>Pseudomonadati</taxon>
        <taxon>Pseudomonadota</taxon>
        <taxon>Alphaproteobacteria</taxon>
        <taxon>Rhodobacterales</taxon>
        <taxon>Roseobacteraceae</taxon>
        <taxon>Ruegeria</taxon>
    </lineage>
</organism>
<keyword evidence="1" id="KW-0812">Transmembrane</keyword>
<keyword evidence="4" id="KW-1185">Reference proteome</keyword>